<name>A0A420DZA8_9FLAO</name>
<sequence>MSKKLHLILLLILPMIVFGQLSESLNNMKADENPEYKNYEPLLFKATKYIFDNPVNVKSKEFISATQIVGFWMNKDTGMGIPTFGDFFTSLTNENQQQFLYTVAMIHYGLDQKINHGRILTCKKINGQKYSEQEDVREVQIGGAKILLEYIGDKNNNVPINSKTKKYVKAYKKEKLDKMFFD</sequence>
<accession>A0A420DZA8</accession>
<gene>
    <name evidence="1" type="ORF">C8N26_2427</name>
</gene>
<reference evidence="1 2" key="1">
    <citation type="submission" date="2018-09" db="EMBL/GenBank/DDBJ databases">
        <title>Genomic Encyclopedia of Archaeal and Bacterial Type Strains, Phase II (KMG-II): from individual species to whole genera.</title>
        <authorList>
            <person name="Goeker M."/>
        </authorList>
    </citation>
    <scope>NUCLEOTIDE SEQUENCE [LARGE SCALE GENOMIC DNA]</scope>
    <source>
        <strain evidence="1 2">DSM 16505</strain>
    </source>
</reference>
<dbReference type="Proteomes" id="UP000285780">
    <property type="component" value="Unassembled WGS sequence"/>
</dbReference>
<dbReference type="EMBL" id="RAQM01000011">
    <property type="protein sequence ID" value="RKF03053.1"/>
    <property type="molecule type" value="Genomic_DNA"/>
</dbReference>
<evidence type="ECO:0000313" key="2">
    <source>
        <dbReference type="Proteomes" id="UP000285780"/>
    </source>
</evidence>
<organism evidence="1 2">
    <name type="scientific">Tenacibaculum lutimaris</name>
    <dbReference type="NCBI Taxonomy" id="285258"/>
    <lineage>
        <taxon>Bacteria</taxon>
        <taxon>Pseudomonadati</taxon>
        <taxon>Bacteroidota</taxon>
        <taxon>Flavobacteriia</taxon>
        <taxon>Flavobacteriales</taxon>
        <taxon>Flavobacteriaceae</taxon>
        <taxon>Tenacibaculum</taxon>
    </lineage>
</organism>
<dbReference type="RefSeq" id="WP_147418507.1">
    <property type="nucleotide sequence ID" value="NZ_RAQM01000011.1"/>
</dbReference>
<proteinExistence type="predicted"/>
<evidence type="ECO:0000313" key="1">
    <source>
        <dbReference type="EMBL" id="RKF03053.1"/>
    </source>
</evidence>
<comment type="caution">
    <text evidence="1">The sequence shown here is derived from an EMBL/GenBank/DDBJ whole genome shotgun (WGS) entry which is preliminary data.</text>
</comment>
<keyword evidence="2" id="KW-1185">Reference proteome</keyword>
<protein>
    <submittedName>
        <fullName evidence="1">Uncharacterized protein</fullName>
    </submittedName>
</protein>
<dbReference type="AlphaFoldDB" id="A0A420DZA8"/>